<feature type="chain" id="PRO_5035205736" evidence="5">
    <location>
        <begin position="23"/>
        <end position="569"/>
    </location>
</feature>
<proteinExistence type="inferred from homology"/>
<evidence type="ECO:0000313" key="7">
    <source>
        <dbReference type="EMBL" id="GGA65374.1"/>
    </source>
</evidence>
<feature type="signal peptide" evidence="5">
    <location>
        <begin position="1"/>
        <end position="22"/>
    </location>
</feature>
<keyword evidence="5" id="KW-0732">Signal</keyword>
<dbReference type="GO" id="GO:0046872">
    <property type="term" value="F:metal ion binding"/>
    <property type="evidence" value="ECO:0007669"/>
    <property type="project" value="UniProtKB-KW"/>
</dbReference>
<dbReference type="PROSITE" id="PS00149">
    <property type="entry name" value="SULFATASE_2"/>
    <property type="match status" value="1"/>
</dbReference>
<keyword evidence="8" id="KW-1185">Reference proteome</keyword>
<dbReference type="PANTHER" id="PTHR42693">
    <property type="entry name" value="ARYLSULFATASE FAMILY MEMBER"/>
    <property type="match status" value="1"/>
</dbReference>
<keyword evidence="4" id="KW-0106">Calcium</keyword>
<dbReference type="InterPro" id="IPR017850">
    <property type="entry name" value="Alkaline_phosphatase_core_sf"/>
</dbReference>
<protein>
    <submittedName>
        <fullName evidence="7">Arylsulfatase</fullName>
    </submittedName>
</protein>
<evidence type="ECO:0000256" key="1">
    <source>
        <dbReference type="ARBA" id="ARBA00008779"/>
    </source>
</evidence>
<accession>A0A8J2U293</accession>
<dbReference type="InterPro" id="IPR024607">
    <property type="entry name" value="Sulfatase_CS"/>
</dbReference>
<gene>
    <name evidence="7" type="ORF">GCM10011369_03530</name>
</gene>
<dbReference type="AlphaFoldDB" id="A0A8J2U293"/>
<keyword evidence="3" id="KW-0378">Hydrolase</keyword>
<dbReference type="OrthoDB" id="9803751at2"/>
<organism evidence="7 8">
    <name type="scientific">Neiella marina</name>
    <dbReference type="NCBI Taxonomy" id="508461"/>
    <lineage>
        <taxon>Bacteria</taxon>
        <taxon>Pseudomonadati</taxon>
        <taxon>Pseudomonadota</taxon>
        <taxon>Gammaproteobacteria</taxon>
        <taxon>Alteromonadales</taxon>
        <taxon>Echinimonadaceae</taxon>
        <taxon>Neiella</taxon>
    </lineage>
</organism>
<dbReference type="PANTHER" id="PTHR42693:SF33">
    <property type="entry name" value="ARYLSULFATASE"/>
    <property type="match status" value="1"/>
</dbReference>
<evidence type="ECO:0000313" key="8">
    <source>
        <dbReference type="Proteomes" id="UP000619743"/>
    </source>
</evidence>
<sequence length="569" mass="63757">MNHLNLAMLLALLTLFAALANAADKRPNIIVILSDDAGFTDLNSFGGEIDTPNLTALANQGVRFSSFYTNARCSPTRATLLSGVDAAHVGFGGGVVGDWVRELPFDAHRARLPYHQPLVSELLAGNGYQTMMVGKWHLGGSYIKQQPHLKQWWLDSHPPMMKLTDEEMEQDYLALPPQRGFQQSFVFHGAQGNLFYTPDDQHDYYEGNQKAKLKYDYDYQMHCYADNAFSKKHYGACHGKSGKNFYATDSMTDRAVEMIQQAAKKDQPFFMYVAYRAPHKPLQAPEHLVQKYLKRYADLQKIADDRHAGLVAQGLFPANAKTRNANAMWTEQSAQKIEKFRLQSAVHAAMMEKMDENIGKLLEGLKKTGEYDNTLVLYFSDNGSASHIGDLMNAPYTGVKALLWEGGARAHSIAAWPGVIAPGTINDDVVWVGDLLPTFLEISGTEFPAQFRGATPRQPDGRSILKSLKGQSMEPPEALFFNDKGQQSVIYQGRWKLLIEPGWYLQTLAQPGTAYELYDLSKDPGETNNLAAKMPELVTKLEKMCEVWKQQNNIVDYAEIIKIKPNDPY</sequence>
<dbReference type="RefSeq" id="WP_087504350.1">
    <property type="nucleotide sequence ID" value="NZ_BMDX01000001.1"/>
</dbReference>
<dbReference type="Gene3D" id="3.40.720.10">
    <property type="entry name" value="Alkaline Phosphatase, subunit A"/>
    <property type="match status" value="1"/>
</dbReference>
<dbReference type="SUPFAM" id="SSF53649">
    <property type="entry name" value="Alkaline phosphatase-like"/>
    <property type="match status" value="1"/>
</dbReference>
<comment type="similarity">
    <text evidence="1">Belongs to the sulfatase family.</text>
</comment>
<feature type="domain" description="Sulfatase N-terminal" evidence="6">
    <location>
        <begin position="27"/>
        <end position="444"/>
    </location>
</feature>
<dbReference type="Gene3D" id="3.30.1120.10">
    <property type="match status" value="1"/>
</dbReference>
<comment type="caution">
    <text evidence="7">The sequence shown here is derived from an EMBL/GenBank/DDBJ whole genome shotgun (WGS) entry which is preliminary data.</text>
</comment>
<dbReference type="InterPro" id="IPR050738">
    <property type="entry name" value="Sulfatase"/>
</dbReference>
<dbReference type="Pfam" id="PF00884">
    <property type="entry name" value="Sulfatase"/>
    <property type="match status" value="1"/>
</dbReference>
<dbReference type="InterPro" id="IPR000917">
    <property type="entry name" value="Sulfatase_N"/>
</dbReference>
<name>A0A8J2U293_9GAMM</name>
<dbReference type="EMBL" id="BMDX01000001">
    <property type="protein sequence ID" value="GGA65374.1"/>
    <property type="molecule type" value="Genomic_DNA"/>
</dbReference>
<dbReference type="GO" id="GO:0004065">
    <property type="term" value="F:arylsulfatase activity"/>
    <property type="evidence" value="ECO:0007669"/>
    <property type="project" value="TreeGrafter"/>
</dbReference>
<keyword evidence="2" id="KW-0479">Metal-binding</keyword>
<evidence type="ECO:0000259" key="6">
    <source>
        <dbReference type="Pfam" id="PF00884"/>
    </source>
</evidence>
<reference evidence="8" key="1">
    <citation type="journal article" date="2019" name="Int. J. Syst. Evol. Microbiol.">
        <title>The Global Catalogue of Microorganisms (GCM) 10K type strain sequencing project: providing services to taxonomists for standard genome sequencing and annotation.</title>
        <authorList>
            <consortium name="The Broad Institute Genomics Platform"/>
            <consortium name="The Broad Institute Genome Sequencing Center for Infectious Disease"/>
            <person name="Wu L."/>
            <person name="Ma J."/>
        </authorList>
    </citation>
    <scope>NUCLEOTIDE SEQUENCE [LARGE SCALE GENOMIC DNA]</scope>
    <source>
        <strain evidence="8">CGMCC 1.10130</strain>
    </source>
</reference>
<dbReference type="Proteomes" id="UP000619743">
    <property type="component" value="Unassembled WGS sequence"/>
</dbReference>
<evidence type="ECO:0000256" key="4">
    <source>
        <dbReference type="ARBA" id="ARBA00022837"/>
    </source>
</evidence>
<evidence type="ECO:0000256" key="2">
    <source>
        <dbReference type="ARBA" id="ARBA00022723"/>
    </source>
</evidence>
<evidence type="ECO:0000256" key="3">
    <source>
        <dbReference type="ARBA" id="ARBA00022801"/>
    </source>
</evidence>
<evidence type="ECO:0000256" key="5">
    <source>
        <dbReference type="SAM" id="SignalP"/>
    </source>
</evidence>